<reference evidence="7 8" key="1">
    <citation type="submission" date="2021-01" db="EMBL/GenBank/DDBJ databases">
        <title>Roseomonas sp. nov, a bacterium isolated from an oil production mixture in Yumen Oilfield.</title>
        <authorList>
            <person name="Wu D."/>
        </authorList>
    </citation>
    <scope>NUCLEOTIDE SEQUENCE [LARGE SCALE GENOMIC DNA]</scope>
    <source>
        <strain evidence="7 8">ROY-5-3</strain>
    </source>
</reference>
<feature type="region of interest" description="Disordered" evidence="5">
    <location>
        <begin position="163"/>
        <end position="186"/>
    </location>
</feature>
<dbReference type="InterPro" id="IPR003825">
    <property type="entry name" value="Colicin-V_CvpA"/>
</dbReference>
<evidence type="ECO:0000313" key="8">
    <source>
        <dbReference type="Proteomes" id="UP000689967"/>
    </source>
</evidence>
<dbReference type="InterPro" id="IPR052719">
    <property type="entry name" value="CvpA-like"/>
</dbReference>
<gene>
    <name evidence="7" type="ORF">JJQ90_21385</name>
</gene>
<feature type="transmembrane region" description="Helical" evidence="6">
    <location>
        <begin position="60"/>
        <end position="86"/>
    </location>
</feature>
<evidence type="ECO:0000256" key="2">
    <source>
        <dbReference type="ARBA" id="ARBA00022692"/>
    </source>
</evidence>
<dbReference type="PANTHER" id="PTHR36926:SF1">
    <property type="entry name" value="COLICIN V PRODUCTION PROTEIN"/>
    <property type="match status" value="1"/>
</dbReference>
<evidence type="ECO:0000256" key="3">
    <source>
        <dbReference type="ARBA" id="ARBA00022989"/>
    </source>
</evidence>
<keyword evidence="3 6" id="KW-1133">Transmembrane helix</keyword>
<feature type="transmembrane region" description="Helical" evidence="6">
    <location>
        <begin position="106"/>
        <end position="126"/>
    </location>
</feature>
<evidence type="ECO:0000313" key="7">
    <source>
        <dbReference type="EMBL" id="MBU8546288.1"/>
    </source>
</evidence>
<evidence type="ECO:0000256" key="6">
    <source>
        <dbReference type="SAM" id="Phobius"/>
    </source>
</evidence>
<evidence type="ECO:0000256" key="1">
    <source>
        <dbReference type="ARBA" id="ARBA00004141"/>
    </source>
</evidence>
<name>A0ABS6HC80_9PROT</name>
<protein>
    <submittedName>
        <fullName evidence="7">CvpA family protein</fullName>
    </submittedName>
</protein>
<dbReference type="RefSeq" id="WP_216878305.1">
    <property type="nucleotide sequence ID" value="NZ_JAERQM010000007.1"/>
</dbReference>
<accession>A0ABS6HC80</accession>
<dbReference type="Proteomes" id="UP000689967">
    <property type="component" value="Unassembled WGS sequence"/>
</dbReference>
<comment type="subcellular location">
    <subcellularLocation>
        <location evidence="1">Membrane</location>
        <topology evidence="1">Multi-pass membrane protein</topology>
    </subcellularLocation>
</comment>
<proteinExistence type="predicted"/>
<sequence length="186" mass="19866">MTWVDAIILALLLLSAVLAYFRGLVREVLGVGAWAGAIVLAIMAEPQVTPLIAEHVDPPWLATGLAVGGVFLVVLVVLKLLIAWLAGHVQRSALGGVDRVLGLVFGLARGAFVVVIAYIVAGLVLPDSDRWPDPVRQARSLPLAAQGAAWIVAQLPEEFRPRLPEGAGRQEPSMDQLLRPPARSRI</sequence>
<dbReference type="Pfam" id="PF02674">
    <property type="entry name" value="Colicin_V"/>
    <property type="match status" value="1"/>
</dbReference>
<organism evidence="7 8">
    <name type="scientific">Falsiroseomonas oleicola</name>
    <dbReference type="NCBI Taxonomy" id="2801474"/>
    <lineage>
        <taxon>Bacteria</taxon>
        <taxon>Pseudomonadati</taxon>
        <taxon>Pseudomonadota</taxon>
        <taxon>Alphaproteobacteria</taxon>
        <taxon>Acetobacterales</taxon>
        <taxon>Roseomonadaceae</taxon>
        <taxon>Falsiroseomonas</taxon>
    </lineage>
</organism>
<dbReference type="EMBL" id="JAERQM010000007">
    <property type="protein sequence ID" value="MBU8546288.1"/>
    <property type="molecule type" value="Genomic_DNA"/>
</dbReference>
<dbReference type="PANTHER" id="PTHR36926">
    <property type="entry name" value="COLICIN V PRODUCTION PROTEIN"/>
    <property type="match status" value="1"/>
</dbReference>
<feature type="transmembrane region" description="Helical" evidence="6">
    <location>
        <begin position="29"/>
        <end position="48"/>
    </location>
</feature>
<keyword evidence="2 6" id="KW-0812">Transmembrane</keyword>
<comment type="caution">
    <text evidence="7">The sequence shown here is derived from an EMBL/GenBank/DDBJ whole genome shotgun (WGS) entry which is preliminary data.</text>
</comment>
<evidence type="ECO:0000256" key="5">
    <source>
        <dbReference type="SAM" id="MobiDB-lite"/>
    </source>
</evidence>
<keyword evidence="8" id="KW-1185">Reference proteome</keyword>
<evidence type="ECO:0000256" key="4">
    <source>
        <dbReference type="ARBA" id="ARBA00023136"/>
    </source>
</evidence>
<keyword evidence="4 6" id="KW-0472">Membrane</keyword>